<gene>
    <name evidence="2" type="ORF">BST13_24725</name>
</gene>
<proteinExistence type="predicted"/>
<evidence type="ECO:0000313" key="3">
    <source>
        <dbReference type="Proteomes" id="UP000192448"/>
    </source>
</evidence>
<comment type="caution">
    <text evidence="2">The sequence shown here is derived from an EMBL/GenBank/DDBJ whole genome shotgun (WGS) entry which is preliminary data.</text>
</comment>
<dbReference type="Proteomes" id="UP000192448">
    <property type="component" value="Unassembled WGS sequence"/>
</dbReference>
<evidence type="ECO:0000313" key="2">
    <source>
        <dbReference type="EMBL" id="ORA31565.1"/>
    </source>
</evidence>
<dbReference type="Pfam" id="PF05119">
    <property type="entry name" value="Terminase_4"/>
    <property type="match status" value="1"/>
</dbReference>
<dbReference type="InterPro" id="IPR006448">
    <property type="entry name" value="Phage_term_ssu_P27"/>
</dbReference>
<dbReference type="RefSeq" id="WP_083166654.1">
    <property type="nucleotide sequence ID" value="NZ_MVHF01000030.1"/>
</dbReference>
<feature type="region of interest" description="Disordered" evidence="1">
    <location>
        <begin position="103"/>
        <end position="123"/>
    </location>
</feature>
<reference evidence="2 3" key="1">
    <citation type="submission" date="2017-02" db="EMBL/GenBank/DDBJ databases">
        <title>The new phylogeny of genus Mycobacterium.</title>
        <authorList>
            <person name="Tortoli E."/>
            <person name="Trovato A."/>
            <person name="Cirillo D.M."/>
        </authorList>
    </citation>
    <scope>NUCLEOTIDE SEQUENCE [LARGE SCALE GENOMIC DNA]</scope>
    <source>
        <strain evidence="2 3">RW6</strain>
    </source>
</reference>
<sequence length="144" mass="15797">MTIRRSKRAPIALEEAGKRLWRSLTREFEFNSAELALLHQLCATIDEIAALKTVLTTTKPVVKGSRGQPRPNPLLAEIRAHRKSADQLVCALGLPVDGETVGRRRSAQAKQAADARWAKTRTKTGSRIQRLGLVNTTEVSSDGS</sequence>
<dbReference type="OrthoDB" id="4426978at2"/>
<dbReference type="EMBL" id="MVHF01000030">
    <property type="protein sequence ID" value="ORA31565.1"/>
    <property type="molecule type" value="Genomic_DNA"/>
</dbReference>
<keyword evidence="3" id="KW-1185">Reference proteome</keyword>
<organism evidence="2 3">
    <name type="scientific">Mycobacterium aquaticum</name>
    <dbReference type="NCBI Taxonomy" id="1927124"/>
    <lineage>
        <taxon>Bacteria</taxon>
        <taxon>Bacillati</taxon>
        <taxon>Actinomycetota</taxon>
        <taxon>Actinomycetes</taxon>
        <taxon>Mycobacteriales</taxon>
        <taxon>Mycobacteriaceae</taxon>
        <taxon>Mycobacterium</taxon>
    </lineage>
</organism>
<protein>
    <recommendedName>
        <fullName evidence="4">Terminase</fullName>
    </recommendedName>
</protein>
<evidence type="ECO:0008006" key="4">
    <source>
        <dbReference type="Google" id="ProtNLM"/>
    </source>
</evidence>
<name>A0A1X0ANS6_9MYCO</name>
<accession>A0A1X0ANS6</accession>
<dbReference type="STRING" id="1927124.BST13_24725"/>
<dbReference type="AlphaFoldDB" id="A0A1X0ANS6"/>
<evidence type="ECO:0000256" key="1">
    <source>
        <dbReference type="SAM" id="MobiDB-lite"/>
    </source>
</evidence>